<dbReference type="Gene3D" id="1.20.5.190">
    <property type="match status" value="1"/>
</dbReference>
<dbReference type="Pfam" id="PF13178">
    <property type="entry name" value="DUF4005"/>
    <property type="match status" value="1"/>
</dbReference>
<dbReference type="InterPro" id="IPR000048">
    <property type="entry name" value="IQ_motif_EF-hand-BS"/>
</dbReference>
<evidence type="ECO:0000313" key="6">
    <source>
        <dbReference type="Proteomes" id="UP000515124"/>
    </source>
</evidence>
<dbReference type="RefSeq" id="XP_021826894.1">
    <property type="nucleotide sequence ID" value="XM_021971202.1"/>
</dbReference>
<comment type="similarity">
    <text evidence="2">Belongs to the IQD family.</text>
</comment>
<evidence type="ECO:0000256" key="4">
    <source>
        <dbReference type="SAM" id="MobiDB-lite"/>
    </source>
</evidence>
<dbReference type="PANTHER" id="PTHR32295">
    <property type="entry name" value="IQ-DOMAIN 5-RELATED"/>
    <property type="match status" value="1"/>
</dbReference>
<feature type="region of interest" description="Disordered" evidence="4">
    <location>
        <begin position="1"/>
        <end position="44"/>
    </location>
</feature>
<sequence length="470" mass="51764">MGFFRRLFGPKRPKNTTSPTANHNKKENRTTSASNKQKLSTASTSSSAQEWVGLDANKHAIAVAAATAAVAEAALAAAHAAAEVVRLTNGAGPGTSEHVSLPVAASASVSRHLAAVKIQSAFRRYLARRALRALKALVKLQALVRGHIVRKQSADMLRRMQTLVRVQARARASRTLMSDSLHSSRKSSLSHHPLPESPEKIGYQPRACSSKFDGPSILKRCGSNSNVRDVVNLDRRRLASGWLDRWMEESARNNRRDASLIYEQADDVKGDKILEVDTWKPHLGSQRKPQTFQTAHHVLTSDRYNPTFTTFESPSKHSMKEHNPIPNQASMDVLSLSSLKYAIATDEAAFRNAENSPQAFSASSRPGSSGRRGHHFTPARSECSWGFFNGYAGYPNYMANTESSRAKVRSQSAPRQRLEFEKYGLTKKSVQEFWDAGTCSDTSLAQDSDCRNKSIFSSSRLNRLGSASPR</sequence>
<dbReference type="Proteomes" id="UP000515124">
    <property type="component" value="Unplaced"/>
</dbReference>
<dbReference type="InterPro" id="IPR025064">
    <property type="entry name" value="DUF4005"/>
</dbReference>
<proteinExistence type="inferred from homology"/>
<evidence type="ECO:0000259" key="5">
    <source>
        <dbReference type="Pfam" id="PF13178"/>
    </source>
</evidence>
<dbReference type="AlphaFoldDB" id="A0A6P5TI39"/>
<dbReference type="Pfam" id="PF00612">
    <property type="entry name" value="IQ"/>
    <property type="match status" value="2"/>
</dbReference>
<name>A0A6P5TI39_PRUAV</name>
<feature type="compositionally biased region" description="Polar residues" evidence="4">
    <location>
        <begin position="30"/>
        <end position="44"/>
    </location>
</feature>
<dbReference type="PROSITE" id="PS50096">
    <property type="entry name" value="IQ"/>
    <property type="match status" value="2"/>
</dbReference>
<comment type="subunit">
    <text evidence="3">Binds to multiple calmodulin (CaM) in the presence of Ca(2+) and CaM-like proteins.</text>
</comment>
<dbReference type="GO" id="GO:0005516">
    <property type="term" value="F:calmodulin binding"/>
    <property type="evidence" value="ECO:0007669"/>
    <property type="project" value="UniProtKB-KW"/>
</dbReference>
<dbReference type="SMART" id="SM00015">
    <property type="entry name" value="IQ"/>
    <property type="match status" value="2"/>
</dbReference>
<feature type="domain" description="DUF4005" evidence="5">
    <location>
        <begin position="372"/>
        <end position="419"/>
    </location>
</feature>
<evidence type="ECO:0000256" key="2">
    <source>
        <dbReference type="ARBA" id="ARBA00024341"/>
    </source>
</evidence>
<evidence type="ECO:0000313" key="7">
    <source>
        <dbReference type="RefSeq" id="XP_021826894.1"/>
    </source>
</evidence>
<dbReference type="KEGG" id="pavi:110767618"/>
<reference evidence="7" key="1">
    <citation type="submission" date="2025-08" db="UniProtKB">
        <authorList>
            <consortium name="RefSeq"/>
        </authorList>
    </citation>
    <scope>IDENTIFICATION</scope>
</reference>
<accession>A0A6P5TI39</accession>
<dbReference type="PANTHER" id="PTHR32295:SF174">
    <property type="entry name" value="PROTEIN IQ-DOMAIN 24"/>
    <property type="match status" value="1"/>
</dbReference>
<feature type="region of interest" description="Disordered" evidence="4">
    <location>
        <begin position="175"/>
        <end position="205"/>
    </location>
</feature>
<evidence type="ECO:0000256" key="1">
    <source>
        <dbReference type="ARBA" id="ARBA00022860"/>
    </source>
</evidence>
<evidence type="ECO:0000256" key="3">
    <source>
        <dbReference type="ARBA" id="ARBA00024378"/>
    </source>
</evidence>
<protein>
    <submittedName>
        <fullName evidence="7">Protein IQ-DOMAIN 14-like</fullName>
    </submittedName>
</protein>
<gene>
    <name evidence="7" type="primary">LOC110767618</name>
</gene>
<keyword evidence="6" id="KW-1185">Reference proteome</keyword>
<feature type="region of interest" description="Disordered" evidence="4">
    <location>
        <begin position="354"/>
        <end position="375"/>
    </location>
</feature>
<dbReference type="GeneID" id="110767618"/>
<keyword evidence="1" id="KW-0112">Calmodulin-binding</keyword>
<organism evidence="6 7">
    <name type="scientific">Prunus avium</name>
    <name type="common">Cherry</name>
    <name type="synonym">Cerasus avium</name>
    <dbReference type="NCBI Taxonomy" id="42229"/>
    <lineage>
        <taxon>Eukaryota</taxon>
        <taxon>Viridiplantae</taxon>
        <taxon>Streptophyta</taxon>
        <taxon>Embryophyta</taxon>
        <taxon>Tracheophyta</taxon>
        <taxon>Spermatophyta</taxon>
        <taxon>Magnoliopsida</taxon>
        <taxon>eudicotyledons</taxon>
        <taxon>Gunneridae</taxon>
        <taxon>Pentapetalae</taxon>
        <taxon>rosids</taxon>
        <taxon>fabids</taxon>
        <taxon>Rosales</taxon>
        <taxon>Rosaceae</taxon>
        <taxon>Amygdaloideae</taxon>
        <taxon>Amygdaleae</taxon>
        <taxon>Prunus</taxon>
    </lineage>
</organism>